<proteinExistence type="predicted"/>
<gene>
    <name evidence="2" type="ORF">AFUS01_LOCUS36293</name>
</gene>
<feature type="region of interest" description="Disordered" evidence="1">
    <location>
        <begin position="112"/>
        <end position="135"/>
    </location>
</feature>
<feature type="compositionally biased region" description="Basic and acidic residues" evidence="1">
    <location>
        <begin position="112"/>
        <end position="125"/>
    </location>
</feature>
<sequence length="135" mass="14241">MDENRSTRNERAVVLATETSCEIFDRMFGLPDFNQDQKQDVTGAVAATAAMAGSAAGSVTAGTILAVNADEYGNKGPVEACTNSPLESKGLSDDVGNADAGVIVHLEISDHNDSFDEKKTRKESPKSLTAAVHRL</sequence>
<comment type="caution">
    <text evidence="2">The sequence shown here is derived from an EMBL/GenBank/DDBJ whole genome shotgun (WGS) entry which is preliminary data.</text>
</comment>
<name>A0A8J2PM90_9HEXA</name>
<evidence type="ECO:0000313" key="3">
    <source>
        <dbReference type="Proteomes" id="UP000708208"/>
    </source>
</evidence>
<organism evidence="2 3">
    <name type="scientific">Allacma fusca</name>
    <dbReference type="NCBI Taxonomy" id="39272"/>
    <lineage>
        <taxon>Eukaryota</taxon>
        <taxon>Metazoa</taxon>
        <taxon>Ecdysozoa</taxon>
        <taxon>Arthropoda</taxon>
        <taxon>Hexapoda</taxon>
        <taxon>Collembola</taxon>
        <taxon>Symphypleona</taxon>
        <taxon>Sminthuridae</taxon>
        <taxon>Allacma</taxon>
    </lineage>
</organism>
<reference evidence="2" key="1">
    <citation type="submission" date="2021-06" db="EMBL/GenBank/DDBJ databases">
        <authorList>
            <person name="Hodson N. C."/>
            <person name="Mongue J. A."/>
            <person name="Jaron S. K."/>
        </authorList>
    </citation>
    <scope>NUCLEOTIDE SEQUENCE</scope>
</reference>
<protein>
    <submittedName>
        <fullName evidence="2">Uncharacterized protein</fullName>
    </submittedName>
</protein>
<dbReference type="AlphaFoldDB" id="A0A8J2PM90"/>
<keyword evidence="3" id="KW-1185">Reference proteome</keyword>
<dbReference type="EMBL" id="CAJVCH010539082">
    <property type="protein sequence ID" value="CAG7826228.1"/>
    <property type="molecule type" value="Genomic_DNA"/>
</dbReference>
<dbReference type="Proteomes" id="UP000708208">
    <property type="component" value="Unassembled WGS sequence"/>
</dbReference>
<evidence type="ECO:0000313" key="2">
    <source>
        <dbReference type="EMBL" id="CAG7826228.1"/>
    </source>
</evidence>
<accession>A0A8J2PM90</accession>
<evidence type="ECO:0000256" key="1">
    <source>
        <dbReference type="SAM" id="MobiDB-lite"/>
    </source>
</evidence>